<reference evidence="3" key="1">
    <citation type="journal article" date="2019" name="Int. J. Syst. Evol. Microbiol.">
        <title>The Global Catalogue of Microorganisms (GCM) 10K type strain sequencing project: providing services to taxonomists for standard genome sequencing and annotation.</title>
        <authorList>
            <consortium name="The Broad Institute Genomics Platform"/>
            <consortium name="The Broad Institute Genome Sequencing Center for Infectious Disease"/>
            <person name="Wu L."/>
            <person name="Ma J."/>
        </authorList>
    </citation>
    <scope>NUCLEOTIDE SEQUENCE [LARGE SCALE GENOMIC DNA]</scope>
    <source>
        <strain evidence="3">JCM 18283</strain>
    </source>
</reference>
<protein>
    <recommendedName>
        <fullName evidence="1">N-acetyltransferase domain-containing protein</fullName>
    </recommendedName>
</protein>
<dbReference type="PROSITE" id="PS51729">
    <property type="entry name" value="GNAT_YJDJ"/>
    <property type="match status" value="1"/>
</dbReference>
<sequence length="70" mass="8059">MSLAMTGGRLAVFHTEVFPEFEGKGFAKLLLNELVRYAIEKNVKIVPLCPYVNAQFRRHPSEYESVWSKD</sequence>
<dbReference type="Gene3D" id="3.40.630.30">
    <property type="match status" value="1"/>
</dbReference>
<comment type="caution">
    <text evidence="2">The sequence shown here is derived from an EMBL/GenBank/DDBJ whole genome shotgun (WGS) entry which is preliminary data.</text>
</comment>
<dbReference type="InterPro" id="IPR031165">
    <property type="entry name" value="GNAT_YJDJ"/>
</dbReference>
<dbReference type="CDD" id="cd04301">
    <property type="entry name" value="NAT_SF"/>
    <property type="match status" value="1"/>
</dbReference>
<feature type="domain" description="N-acetyltransferase" evidence="1">
    <location>
        <begin position="1"/>
        <end position="68"/>
    </location>
</feature>
<accession>A0ABP9FVU1</accession>
<name>A0ABP9FVU1_9SPHI</name>
<dbReference type="SUPFAM" id="SSF55729">
    <property type="entry name" value="Acyl-CoA N-acyltransferases (Nat)"/>
    <property type="match status" value="1"/>
</dbReference>
<dbReference type="Proteomes" id="UP001501436">
    <property type="component" value="Unassembled WGS sequence"/>
</dbReference>
<keyword evidence="3" id="KW-1185">Reference proteome</keyword>
<evidence type="ECO:0000259" key="1">
    <source>
        <dbReference type="PROSITE" id="PS51729"/>
    </source>
</evidence>
<dbReference type="InterPro" id="IPR016181">
    <property type="entry name" value="Acyl_CoA_acyltransferase"/>
</dbReference>
<dbReference type="Pfam" id="PF14542">
    <property type="entry name" value="Acetyltransf_CG"/>
    <property type="match status" value="1"/>
</dbReference>
<proteinExistence type="predicted"/>
<dbReference type="RefSeq" id="WP_345330835.1">
    <property type="nucleotide sequence ID" value="NZ_BAABJI010000002.1"/>
</dbReference>
<organism evidence="2 3">
    <name type="scientific">Mucilaginibacter defluvii</name>
    <dbReference type="NCBI Taxonomy" id="1196019"/>
    <lineage>
        <taxon>Bacteria</taxon>
        <taxon>Pseudomonadati</taxon>
        <taxon>Bacteroidota</taxon>
        <taxon>Sphingobacteriia</taxon>
        <taxon>Sphingobacteriales</taxon>
        <taxon>Sphingobacteriaceae</taxon>
        <taxon>Mucilaginibacter</taxon>
    </lineage>
</organism>
<dbReference type="EMBL" id="BAABJI010000002">
    <property type="protein sequence ID" value="GAA4914929.1"/>
    <property type="molecule type" value="Genomic_DNA"/>
</dbReference>
<evidence type="ECO:0000313" key="3">
    <source>
        <dbReference type="Proteomes" id="UP001501436"/>
    </source>
</evidence>
<evidence type="ECO:0000313" key="2">
    <source>
        <dbReference type="EMBL" id="GAA4914929.1"/>
    </source>
</evidence>
<gene>
    <name evidence="2" type="ORF">GCM10023313_17930</name>
</gene>